<protein>
    <submittedName>
        <fullName evidence="7">Uncharacterized protein</fullName>
    </submittedName>
</protein>
<dbReference type="SUPFAM" id="SSF52058">
    <property type="entry name" value="L domain-like"/>
    <property type="match status" value="1"/>
</dbReference>
<dbReference type="GO" id="GO:0016020">
    <property type="term" value="C:membrane"/>
    <property type="evidence" value="ECO:0007669"/>
    <property type="project" value="UniProtKB-SubCell"/>
</dbReference>
<evidence type="ECO:0000313" key="8">
    <source>
        <dbReference type="Proteomes" id="UP000576082"/>
    </source>
</evidence>
<dbReference type="PANTHER" id="PTHR48063">
    <property type="entry name" value="LRR RECEPTOR-LIKE KINASE"/>
    <property type="match status" value="1"/>
</dbReference>
<keyword evidence="3" id="KW-0732">Signal</keyword>
<dbReference type="Gene3D" id="3.80.10.10">
    <property type="entry name" value="Ribonuclease Inhibitor"/>
    <property type="match status" value="1"/>
</dbReference>
<dbReference type="Proteomes" id="UP000576082">
    <property type="component" value="Unassembled WGS sequence"/>
</dbReference>
<reference evidence="7 8" key="1">
    <citation type="submission" date="2020-04" db="EMBL/GenBank/DDBJ databases">
        <title>Flammeovirga sp. SR4, a novel species isolated from seawater.</title>
        <authorList>
            <person name="Wang X."/>
        </authorList>
    </citation>
    <scope>NUCLEOTIDE SEQUENCE [LARGE SCALE GENOMIC DNA]</scope>
    <source>
        <strain evidence="7 8">ATCC 23126</strain>
    </source>
</reference>
<keyword evidence="6" id="KW-0325">Glycoprotein</keyword>
<keyword evidence="8" id="KW-1185">Reference proteome</keyword>
<dbReference type="PROSITE" id="PS51257">
    <property type="entry name" value="PROKAR_LIPOPROTEIN"/>
    <property type="match status" value="1"/>
</dbReference>
<sequence>MKLKALTITLLYLLFCSCEKEETPTTPEVSKGTLSIQEINLTASNGDTFVIPFNEIDSKIYLLNQDKVLTEKLDLSNHELGQGKYRLVLTRKNLGKPHGSIPSFTIEEEFSITEGKTTSLSIEKEIEITDKLINLTVSDNLFNRFNELNISFQFDQGVYTITSENNAVNNTIYVANEYPGKIEIHANINGNNKYKTLVIMNNNTSEDYNLNEILANDNPFSEAHTTGDLLTYFRILGNYDPNAHYNSNVQFFLYDNPETLKGSHFYLERLRMDNIQENSIMKDLPKDILNYEELDSLSITYSDIISLPQGLSTLKYLELGSLQINEIPENLPNLEHLSLDVNEFFTDALKLENTINTYTELKTFDLKNRSLSVLPNISKGCTKIENLKIEQVHRDVYNTTPEWISTFKNLKSFELIRGQEQSVPSFFKEMKTLERITFYGCEIAEIPNWLVELPNLTSISFEKNKINGAIPDFLYDLEKLKYINLRLNELTGSISMGFTKLKQIEYVNLNENYLDTNPPQEVIDHIPLFHFILQNTPE</sequence>
<keyword evidence="4" id="KW-1133">Transmembrane helix</keyword>
<dbReference type="AlphaFoldDB" id="A0A7X9S1X9"/>
<comment type="caution">
    <text evidence="7">The sequence shown here is derived from an EMBL/GenBank/DDBJ whole genome shotgun (WGS) entry which is preliminary data.</text>
</comment>
<keyword evidence="2" id="KW-0812">Transmembrane</keyword>
<dbReference type="InterPro" id="IPR032675">
    <property type="entry name" value="LRR_dom_sf"/>
</dbReference>
<gene>
    <name evidence="7" type="ORF">HHU12_32825</name>
</gene>
<accession>A0A7X9S1X9</accession>
<evidence type="ECO:0000256" key="6">
    <source>
        <dbReference type="ARBA" id="ARBA00023180"/>
    </source>
</evidence>
<proteinExistence type="predicted"/>
<evidence type="ECO:0000313" key="7">
    <source>
        <dbReference type="EMBL" id="NME72789.1"/>
    </source>
</evidence>
<dbReference type="InterPro" id="IPR046956">
    <property type="entry name" value="RLP23-like"/>
</dbReference>
<evidence type="ECO:0000256" key="4">
    <source>
        <dbReference type="ARBA" id="ARBA00022989"/>
    </source>
</evidence>
<dbReference type="InterPro" id="IPR001611">
    <property type="entry name" value="Leu-rich_rpt"/>
</dbReference>
<keyword evidence="5" id="KW-0472">Membrane</keyword>
<evidence type="ECO:0000256" key="2">
    <source>
        <dbReference type="ARBA" id="ARBA00022692"/>
    </source>
</evidence>
<evidence type="ECO:0000256" key="5">
    <source>
        <dbReference type="ARBA" id="ARBA00023136"/>
    </source>
</evidence>
<dbReference type="Pfam" id="PF13855">
    <property type="entry name" value="LRR_8"/>
    <property type="match status" value="1"/>
</dbReference>
<dbReference type="RefSeq" id="WP_169660959.1">
    <property type="nucleotide sequence ID" value="NZ_JABANE010000210.1"/>
</dbReference>
<comment type="subcellular location">
    <subcellularLocation>
        <location evidence="1">Membrane</location>
    </subcellularLocation>
</comment>
<evidence type="ECO:0000256" key="3">
    <source>
        <dbReference type="ARBA" id="ARBA00022729"/>
    </source>
</evidence>
<organism evidence="7 8">
    <name type="scientific">Flammeovirga aprica JL-4</name>
    <dbReference type="NCBI Taxonomy" id="694437"/>
    <lineage>
        <taxon>Bacteria</taxon>
        <taxon>Pseudomonadati</taxon>
        <taxon>Bacteroidota</taxon>
        <taxon>Cytophagia</taxon>
        <taxon>Cytophagales</taxon>
        <taxon>Flammeovirgaceae</taxon>
        <taxon>Flammeovirga</taxon>
    </lineage>
</organism>
<evidence type="ECO:0000256" key="1">
    <source>
        <dbReference type="ARBA" id="ARBA00004370"/>
    </source>
</evidence>
<name>A0A7X9S1X9_9BACT</name>
<dbReference type="EMBL" id="JABANE010000210">
    <property type="protein sequence ID" value="NME72789.1"/>
    <property type="molecule type" value="Genomic_DNA"/>
</dbReference>